<proteinExistence type="predicted"/>
<evidence type="ECO:0000313" key="2">
    <source>
        <dbReference type="EMBL" id="MBD8007697.1"/>
    </source>
</evidence>
<dbReference type="EMBL" id="JACSPV010000084">
    <property type="protein sequence ID" value="MBD8007697.1"/>
    <property type="molecule type" value="Genomic_DNA"/>
</dbReference>
<reference evidence="2 3" key="1">
    <citation type="submission" date="2020-08" db="EMBL/GenBank/DDBJ databases">
        <title>A Genomic Blueprint of the Chicken Gut Microbiome.</title>
        <authorList>
            <person name="Gilroy R."/>
            <person name="Ravi A."/>
            <person name="Getino M."/>
            <person name="Pursley I."/>
            <person name="Horton D.L."/>
            <person name="Alikhan N.-F."/>
            <person name="Baker D."/>
            <person name="Gharbi K."/>
            <person name="Hall N."/>
            <person name="Watson M."/>
            <person name="Adriaenssens E.M."/>
            <person name="Foster-Nyarko E."/>
            <person name="Jarju S."/>
            <person name="Secka A."/>
            <person name="Antonio M."/>
            <person name="Oren A."/>
            <person name="Chaudhuri R."/>
            <person name="La Ragione R.M."/>
            <person name="Hildebrand F."/>
            <person name="Pallen M.J."/>
        </authorList>
    </citation>
    <scope>NUCLEOTIDE SEQUENCE [LARGE SCALE GENOMIC DNA]</scope>
    <source>
        <strain evidence="2 3">Sa1BUA2</strain>
    </source>
</reference>
<accession>A0ABR8VSF3</accession>
<gene>
    <name evidence="2" type="ORF">H9631_21910</name>
</gene>
<sequence length="151" mass="16920">FDTPHHTKRAFSVQVPENPSNRNAPFSNSSEGVKQQGLVVHLHLLTFKPLHSGRVWKTFANCGTYFRLLNKINDHFGRIFIGRTFRNSEIINIKNKPLSGKAVFIVGLSLSNALMFGNRSIKFSCDFLSTLVSVAFIDFPCGTLVIPKRAL</sequence>
<keyword evidence="3" id="KW-1185">Reference proteome</keyword>
<feature type="non-terminal residue" evidence="2">
    <location>
        <position position="1"/>
    </location>
</feature>
<protein>
    <submittedName>
        <fullName evidence="2">Uncharacterized protein</fullName>
    </submittedName>
</protein>
<name>A0ABR8VSF3_9BACI</name>
<organism evidence="2 3">
    <name type="scientific">Bacillus norwichensis</name>
    <dbReference type="NCBI Taxonomy" id="2762217"/>
    <lineage>
        <taxon>Bacteria</taxon>
        <taxon>Bacillati</taxon>
        <taxon>Bacillota</taxon>
        <taxon>Bacilli</taxon>
        <taxon>Bacillales</taxon>
        <taxon>Bacillaceae</taxon>
        <taxon>Bacillus</taxon>
    </lineage>
</organism>
<evidence type="ECO:0000256" key="1">
    <source>
        <dbReference type="SAM" id="MobiDB-lite"/>
    </source>
</evidence>
<feature type="compositionally biased region" description="Polar residues" evidence="1">
    <location>
        <begin position="15"/>
        <end position="30"/>
    </location>
</feature>
<feature type="region of interest" description="Disordered" evidence="1">
    <location>
        <begin position="1"/>
        <end position="30"/>
    </location>
</feature>
<evidence type="ECO:0000313" key="3">
    <source>
        <dbReference type="Proteomes" id="UP000648182"/>
    </source>
</evidence>
<comment type="caution">
    <text evidence="2">The sequence shown here is derived from an EMBL/GenBank/DDBJ whole genome shotgun (WGS) entry which is preliminary data.</text>
</comment>
<dbReference type="Proteomes" id="UP000648182">
    <property type="component" value="Unassembled WGS sequence"/>
</dbReference>
<dbReference type="RefSeq" id="WP_191816551.1">
    <property type="nucleotide sequence ID" value="NZ_JACSPV010000084.1"/>
</dbReference>